<dbReference type="EMBL" id="GISG01203921">
    <property type="protein sequence ID" value="MBA4659425.1"/>
    <property type="molecule type" value="Transcribed_RNA"/>
</dbReference>
<dbReference type="PROSITE" id="PS51257">
    <property type="entry name" value="PROKAR_LIPOPROTEIN"/>
    <property type="match status" value="1"/>
</dbReference>
<reference evidence="1" key="2">
    <citation type="submission" date="2020-07" db="EMBL/GenBank/DDBJ databases">
        <authorList>
            <person name="Vera ALvarez R."/>
            <person name="Arias-Moreno D.M."/>
            <person name="Jimenez-Jacinto V."/>
            <person name="Jimenez-Bremont J.F."/>
            <person name="Swaminathan K."/>
            <person name="Moose S.P."/>
            <person name="Guerrero-Gonzalez M.L."/>
            <person name="Marino-Ramirez L."/>
            <person name="Landsman D."/>
            <person name="Rodriguez-Kessler M."/>
            <person name="Delgado-Sanchez P."/>
        </authorList>
    </citation>
    <scope>NUCLEOTIDE SEQUENCE</scope>
    <source>
        <tissue evidence="1">Cladode</tissue>
    </source>
</reference>
<proteinExistence type="predicted"/>
<dbReference type="AlphaFoldDB" id="A0A7C9EA81"/>
<reference evidence="1" key="1">
    <citation type="journal article" date="2013" name="J. Plant Res.">
        <title>Effect of fungi and light on seed germination of three Opuntia species from semiarid lands of central Mexico.</title>
        <authorList>
            <person name="Delgado-Sanchez P."/>
            <person name="Jimenez-Bremont J.F."/>
            <person name="Guerrero-Gonzalez Mde L."/>
            <person name="Flores J."/>
        </authorList>
    </citation>
    <scope>NUCLEOTIDE SEQUENCE</scope>
    <source>
        <tissue evidence="1">Cladode</tissue>
    </source>
</reference>
<name>A0A7C9EA81_OPUST</name>
<organism evidence="1">
    <name type="scientific">Opuntia streptacantha</name>
    <name type="common">Prickly pear cactus</name>
    <name type="synonym">Opuntia cardona</name>
    <dbReference type="NCBI Taxonomy" id="393608"/>
    <lineage>
        <taxon>Eukaryota</taxon>
        <taxon>Viridiplantae</taxon>
        <taxon>Streptophyta</taxon>
        <taxon>Embryophyta</taxon>
        <taxon>Tracheophyta</taxon>
        <taxon>Spermatophyta</taxon>
        <taxon>Magnoliopsida</taxon>
        <taxon>eudicotyledons</taxon>
        <taxon>Gunneridae</taxon>
        <taxon>Pentapetalae</taxon>
        <taxon>Caryophyllales</taxon>
        <taxon>Cactineae</taxon>
        <taxon>Cactaceae</taxon>
        <taxon>Opuntioideae</taxon>
        <taxon>Opuntia</taxon>
    </lineage>
</organism>
<sequence>MYVISHRSSFSLGTRICVSFIAAIIFFNNSGTTSCILEGPCTPKSAFMQVSILLNNPNQNVLNPGFSDMVFKYCKNTSVNNSMAIFKVPSMLLISLSALSLLE</sequence>
<accession>A0A7C9EA81</accession>
<evidence type="ECO:0000313" key="1">
    <source>
        <dbReference type="EMBL" id="MBA4659425.1"/>
    </source>
</evidence>
<protein>
    <submittedName>
        <fullName evidence="1">Uncharacterized protein</fullName>
    </submittedName>
</protein>